<feature type="binding site" evidence="4">
    <location>
        <position position="304"/>
    </location>
    <ligand>
        <name>Zn(2+)</name>
        <dbReference type="ChEBI" id="CHEBI:29105"/>
        <label>2</label>
    </ligand>
</feature>
<feature type="binding site" evidence="4">
    <location>
        <position position="345"/>
    </location>
    <ligand>
        <name>Zn(2+)</name>
        <dbReference type="ChEBI" id="CHEBI:29105"/>
        <label>2</label>
    </ligand>
</feature>
<dbReference type="GO" id="GO:0006685">
    <property type="term" value="P:sphingomyelin catabolic process"/>
    <property type="evidence" value="ECO:0007669"/>
    <property type="project" value="UniProtKB-UniRule"/>
</dbReference>
<comment type="similarity">
    <text evidence="3">Belongs to the acid sphingomyelinase family.</text>
</comment>
<gene>
    <name evidence="9" type="ORF">G7K_2280-t1</name>
</gene>
<feature type="domain" description="Calcineurin-like phosphoesterase" evidence="8">
    <location>
        <begin position="222"/>
        <end position="502"/>
    </location>
</feature>
<feature type="binding site" evidence="4">
    <location>
        <position position="304"/>
    </location>
    <ligand>
        <name>Zn(2+)</name>
        <dbReference type="ChEBI" id="CHEBI:29105"/>
        <label>1</label>
    </ligand>
</feature>
<dbReference type="Pfam" id="PF00149">
    <property type="entry name" value="Metallophos"/>
    <property type="match status" value="1"/>
</dbReference>
<feature type="binding site" evidence="4">
    <location>
        <position position="462"/>
    </location>
    <ligand>
        <name>Zn(2+)</name>
        <dbReference type="ChEBI" id="CHEBI:29105"/>
        <label>2</label>
    </ligand>
</feature>
<evidence type="ECO:0000256" key="1">
    <source>
        <dbReference type="ARBA" id="ARBA00022801"/>
    </source>
</evidence>
<feature type="chain" id="PRO_5002430353" description="Sphingomyelin phosphodiesterase" evidence="7">
    <location>
        <begin position="22"/>
        <end position="678"/>
    </location>
</feature>
<feature type="binding site" evidence="4">
    <location>
        <position position="501"/>
    </location>
    <ligand>
        <name>Zn(2+)</name>
        <dbReference type="ChEBI" id="CHEBI:29105"/>
        <label>1</label>
    </ligand>
</feature>
<feature type="signal peptide" evidence="7">
    <location>
        <begin position="1"/>
        <end position="21"/>
    </location>
</feature>
<dbReference type="InterPro" id="IPR041805">
    <property type="entry name" value="ASMase/PPN1_MPP"/>
</dbReference>
<dbReference type="SUPFAM" id="SSF56300">
    <property type="entry name" value="Metallo-dependent phosphatases"/>
    <property type="match status" value="1"/>
</dbReference>
<keyword evidence="7" id="KW-0732">Signal</keyword>
<comment type="cofactor">
    <cofactor evidence="4">
        <name>Zn(2+)</name>
        <dbReference type="ChEBI" id="CHEBI:29105"/>
    </cofactor>
    <text evidence="4">Binds 2 Zn(2+) ions per subunit.</text>
</comment>
<organism evidence="9 10">
    <name type="scientific">Saitoella complicata (strain BCRC 22490 / CBS 7301 / JCM 7358 / NBRC 10748 / NRRL Y-17804)</name>
    <dbReference type="NCBI Taxonomy" id="698492"/>
    <lineage>
        <taxon>Eukaryota</taxon>
        <taxon>Fungi</taxon>
        <taxon>Dikarya</taxon>
        <taxon>Ascomycota</taxon>
        <taxon>Taphrinomycotina</taxon>
        <taxon>Taphrinomycotina incertae sedis</taxon>
        <taxon>Saitoella</taxon>
    </lineage>
</organism>
<feature type="binding site" evidence="4">
    <location>
        <position position="499"/>
    </location>
    <ligand>
        <name>Zn(2+)</name>
        <dbReference type="ChEBI" id="CHEBI:29105"/>
        <label>2</label>
    </ligand>
</feature>
<dbReference type="GO" id="GO:0004767">
    <property type="term" value="F:sphingomyelin phosphodiesterase activity"/>
    <property type="evidence" value="ECO:0007669"/>
    <property type="project" value="UniProtKB-UniRule"/>
</dbReference>
<dbReference type="InterPro" id="IPR011160">
    <property type="entry name" value="Sphingomy_PDE"/>
</dbReference>
<feature type="disulfide bond" evidence="5">
    <location>
        <begin position="243"/>
        <end position="249"/>
    </location>
</feature>
<keyword evidence="4" id="KW-0862">Zinc</keyword>
<dbReference type="OMA" id="SEANCTT"/>
<keyword evidence="3" id="KW-0326">Glycosidase</keyword>
<dbReference type="Gene3D" id="3.60.21.10">
    <property type="match status" value="1"/>
</dbReference>
<evidence type="ECO:0000256" key="4">
    <source>
        <dbReference type="PIRSR" id="PIRSR000948-1"/>
    </source>
</evidence>
<evidence type="ECO:0000256" key="5">
    <source>
        <dbReference type="PIRSR" id="PIRSR000948-2"/>
    </source>
</evidence>
<dbReference type="GO" id="GO:0046872">
    <property type="term" value="F:metal ion binding"/>
    <property type="evidence" value="ECO:0007669"/>
    <property type="project" value="UniProtKB-KW"/>
</dbReference>
<sequence length="678" mass="74851">MQLNALITVLLGASGVALAHGSDNHGKGWGKHASSSSPSASVTYSTNNSNATLPLRGGPDLVYAGNYGVPPIDASSPQPTPLQFNASQIALFAQQQIDGIITSSAFEGNCSKCIAGVTVAKFLALSHPEEIPALLQNTCKKYGFATDEKCEKQYASDELGPYIAQVLARMDVTTDDMQLFCAQQLGGYCPLPAPIAIDESQWFAKPKPSGAVEPQGSGKTIRVIHLSDSHYDPRYVVGSEGNCTDAGMCCRSDSFNAASPSSPLAPAARYGNFGCDTPGELMLSMFDHMQPYLANASFSIFTGDITSHDKAWQLSRAYQKYDEWMTLKTFKAQMGNVPMYPALGNHDSFPSDQNTPFWWGEGQGMTESEFQWEYDFYADLWKENEWIDEETAAEAKKHYAAFSTVTKQGLKIITLNTDFWYKNNYFNYVNTTNPDSSGMLRFLTDELQAAEDAGQRVWIVGHVPSGYDGSSPVLNAPNLFYSIVQRFSPHVIAATFFGHTHRDMFNVYYDAPATKNGTEFVAGSWNTSDPLMTAWIGKSLVPLGGLNGGWRYYDVDAKSFSIMDAHNFYGNVSEAVNDDAVPWTFLYSSRETYDPNGTWPTDAPLNATFWDRVTREMEADGTGALVEKYNFFETAGSVRTPKCVTEACRQQKICYMRKWSELSDVWRVLKACSIILKS</sequence>
<comment type="caution">
    <text evidence="9">The sequence shown here is derived from an EMBL/GenBank/DDBJ whole genome shotgun (WGS) entry which is preliminary data.</text>
</comment>
<keyword evidence="1 3" id="KW-0378">Hydrolase</keyword>
<reference evidence="9 10" key="2">
    <citation type="journal article" date="2014" name="J. Gen. Appl. Microbiol.">
        <title>The early diverging ascomycetous budding yeast Saitoella complicata has three histone deacetylases belonging to the Clr6, Hos2, and Rpd3 lineages.</title>
        <authorList>
            <person name="Nishida H."/>
            <person name="Matsumoto T."/>
            <person name="Kondo S."/>
            <person name="Hamamoto M."/>
            <person name="Yoshikawa H."/>
        </authorList>
    </citation>
    <scope>NUCLEOTIDE SEQUENCE [LARGE SCALE GENOMIC DNA]</scope>
    <source>
        <strain evidence="9 10">NRRL Y-17804</strain>
    </source>
</reference>
<feature type="region of interest" description="Disordered" evidence="6">
    <location>
        <begin position="26"/>
        <end position="45"/>
    </location>
</feature>
<keyword evidence="4" id="KW-0479">Metal-binding</keyword>
<dbReference type="AlphaFoldDB" id="A0A0E9NE60"/>
<feature type="binding site" evidence="4">
    <location>
        <position position="228"/>
    </location>
    <ligand>
        <name>Zn(2+)</name>
        <dbReference type="ChEBI" id="CHEBI:29105"/>
        <label>1</label>
    </ligand>
</feature>
<evidence type="ECO:0000259" key="8">
    <source>
        <dbReference type="Pfam" id="PF00149"/>
    </source>
</evidence>
<dbReference type="InterPro" id="IPR029052">
    <property type="entry name" value="Metallo-depent_PP-like"/>
</dbReference>
<dbReference type="STRING" id="698492.A0A0E9NE60"/>
<name>A0A0E9NE60_SAICN</name>
<dbReference type="GO" id="GO:0016020">
    <property type="term" value="C:membrane"/>
    <property type="evidence" value="ECO:0007669"/>
    <property type="project" value="GOC"/>
</dbReference>
<feature type="disulfide bond" evidence="5">
    <location>
        <begin position="139"/>
        <end position="150"/>
    </location>
</feature>
<evidence type="ECO:0000256" key="2">
    <source>
        <dbReference type="ARBA" id="ARBA00023180"/>
    </source>
</evidence>
<keyword evidence="2" id="KW-0325">Glycoprotein</keyword>
<dbReference type="InterPro" id="IPR004843">
    <property type="entry name" value="Calcineurin-like_PHP"/>
</dbReference>
<dbReference type="EMBL" id="BACD03000012">
    <property type="protein sequence ID" value="GAO48093.1"/>
    <property type="molecule type" value="Genomic_DNA"/>
</dbReference>
<reference evidence="9 10" key="1">
    <citation type="journal article" date="2011" name="J. Gen. Appl. Microbiol.">
        <title>Draft genome sequencing of the enigmatic yeast Saitoella complicata.</title>
        <authorList>
            <person name="Nishida H."/>
            <person name="Hamamoto M."/>
            <person name="Sugiyama J."/>
        </authorList>
    </citation>
    <scope>NUCLEOTIDE SEQUENCE [LARGE SCALE GENOMIC DNA]</scope>
    <source>
        <strain evidence="9 10">NRRL Y-17804</strain>
    </source>
</reference>
<evidence type="ECO:0000256" key="3">
    <source>
        <dbReference type="PIRNR" id="PIRNR000948"/>
    </source>
</evidence>
<protein>
    <recommendedName>
        <fullName evidence="3">Sphingomyelin phosphodiesterase</fullName>
    </recommendedName>
</protein>
<keyword evidence="5" id="KW-1015">Disulfide bond</keyword>
<feature type="binding site" evidence="4">
    <location>
        <position position="230"/>
    </location>
    <ligand>
        <name>Zn(2+)</name>
        <dbReference type="ChEBI" id="CHEBI:29105"/>
        <label>1</label>
    </ligand>
</feature>
<accession>A0A0E9NE60</accession>
<dbReference type="GO" id="GO:0016798">
    <property type="term" value="F:hydrolase activity, acting on glycosyl bonds"/>
    <property type="evidence" value="ECO:0007669"/>
    <property type="project" value="UniProtKB-KW"/>
</dbReference>
<proteinExistence type="inferred from homology"/>
<dbReference type="PIRSF" id="PIRSF000948">
    <property type="entry name" value="Sphingomy_PDE"/>
    <property type="match status" value="1"/>
</dbReference>
<feature type="disulfide bond" evidence="5">
    <location>
        <begin position="250"/>
        <end position="275"/>
    </location>
</feature>
<feature type="disulfide bond" evidence="5">
    <location>
        <begin position="113"/>
        <end position="181"/>
    </location>
</feature>
<dbReference type="PANTHER" id="PTHR10340:SF27">
    <property type="entry name" value="ACL091CP"/>
    <property type="match status" value="1"/>
</dbReference>
<comment type="function">
    <text evidence="3">Converts sphingomyelin to ceramide.</text>
</comment>
<dbReference type="Proteomes" id="UP000033140">
    <property type="component" value="Unassembled WGS sequence"/>
</dbReference>
<evidence type="ECO:0000313" key="9">
    <source>
        <dbReference type="EMBL" id="GAO48093.1"/>
    </source>
</evidence>
<evidence type="ECO:0000256" key="7">
    <source>
        <dbReference type="SAM" id="SignalP"/>
    </source>
</evidence>
<dbReference type="PANTHER" id="PTHR10340">
    <property type="entry name" value="SPHINGOMYELIN PHOSPHODIESTERASE"/>
    <property type="match status" value="1"/>
</dbReference>
<feature type="disulfide bond" evidence="5">
    <location>
        <begin position="110"/>
        <end position="189"/>
    </location>
</feature>
<evidence type="ECO:0000313" key="10">
    <source>
        <dbReference type="Proteomes" id="UP000033140"/>
    </source>
</evidence>
<keyword evidence="10" id="KW-1185">Reference proteome</keyword>
<evidence type="ECO:0000256" key="6">
    <source>
        <dbReference type="SAM" id="MobiDB-lite"/>
    </source>
</evidence>
<dbReference type="CDD" id="cd00842">
    <property type="entry name" value="MPP_ASMase"/>
    <property type="match status" value="1"/>
</dbReference>
<reference evidence="9 10" key="3">
    <citation type="journal article" date="2015" name="Genome Announc.">
        <title>Draft Genome Sequence of the Archiascomycetous Yeast Saitoella complicata.</title>
        <authorList>
            <person name="Yamauchi K."/>
            <person name="Kondo S."/>
            <person name="Hamamoto M."/>
            <person name="Takahashi Y."/>
            <person name="Ogura Y."/>
            <person name="Hayashi T."/>
            <person name="Nishida H."/>
        </authorList>
    </citation>
    <scope>NUCLEOTIDE SEQUENCE [LARGE SCALE GENOMIC DNA]</scope>
    <source>
        <strain evidence="9 10">NRRL Y-17804</strain>
    </source>
</reference>